<feature type="region of interest" description="Disordered" evidence="1">
    <location>
        <begin position="1"/>
        <end position="65"/>
    </location>
</feature>
<sequence>MSAQHPHTDADASQPDLEQGNRHTDLPVAALSRAPRRGLQGQQAANATTSANTASASTASAEAQQLLQPGSADAVAGKTLHAGAVRLENQRLVSDDPVIHALLSFAQANQPLPGPIASNPDAPTTLEICAHPDLEDALEAFKDAFMVKQANLLSPHGSVGCAR</sequence>
<evidence type="ECO:0000313" key="2">
    <source>
        <dbReference type="EMBL" id="CTP85178.1"/>
    </source>
</evidence>
<gene>
    <name evidence="2" type="ORF">XTPLMG730_1038</name>
</gene>
<evidence type="ECO:0000256" key="1">
    <source>
        <dbReference type="SAM" id="MobiDB-lite"/>
    </source>
</evidence>
<evidence type="ECO:0008006" key="4">
    <source>
        <dbReference type="Google" id="ProtNLM"/>
    </source>
</evidence>
<dbReference type="EMBL" id="CXOJ01000017">
    <property type="protein sequence ID" value="CTP85178.1"/>
    <property type="molecule type" value="Genomic_DNA"/>
</dbReference>
<accession>A0A0K2ZHN7</accession>
<dbReference type="AlphaFoldDB" id="A0A0K2ZHN7"/>
<proteinExistence type="predicted"/>
<organism evidence="2 3">
    <name type="scientific">Xanthomonas graminis pv. phlei</name>
    <dbReference type="NCBI Taxonomy" id="487906"/>
    <lineage>
        <taxon>Bacteria</taxon>
        <taxon>Pseudomonadati</taxon>
        <taxon>Pseudomonadota</taxon>
        <taxon>Gammaproteobacteria</taxon>
        <taxon>Lysobacterales</taxon>
        <taxon>Lysobacteraceae</taxon>
        <taxon>Xanthomonas</taxon>
        <taxon>Xanthomonas translucens group</taxon>
        <taxon>Xanthomonas graminis</taxon>
    </lineage>
</organism>
<protein>
    <recommendedName>
        <fullName evidence="4">Type III effector protein</fullName>
    </recommendedName>
</protein>
<name>A0A0K2ZHN7_9XANT</name>
<reference evidence="2 3" key="1">
    <citation type="submission" date="2015-07" db="EMBL/GenBank/DDBJ databases">
        <authorList>
            <person name="Noorani M."/>
        </authorList>
    </citation>
    <scope>NUCLEOTIDE SEQUENCE [LARGE SCALE GENOMIC DNA]</scope>
    <source>
        <strain evidence="2">LMG730</strain>
    </source>
</reference>
<feature type="compositionally biased region" description="Low complexity" evidence="1">
    <location>
        <begin position="42"/>
        <end position="65"/>
    </location>
</feature>
<dbReference type="Proteomes" id="UP000045978">
    <property type="component" value="Unassembled WGS sequence"/>
</dbReference>
<evidence type="ECO:0000313" key="3">
    <source>
        <dbReference type="Proteomes" id="UP000045978"/>
    </source>
</evidence>
<feature type="compositionally biased region" description="Basic and acidic residues" evidence="1">
    <location>
        <begin position="1"/>
        <end position="10"/>
    </location>
</feature>